<feature type="signal peptide" evidence="2">
    <location>
        <begin position="1"/>
        <end position="21"/>
    </location>
</feature>
<dbReference type="InterPro" id="IPR013320">
    <property type="entry name" value="ConA-like_dom_sf"/>
</dbReference>
<dbReference type="SUPFAM" id="SSF49899">
    <property type="entry name" value="Concanavalin A-like lectins/glucanases"/>
    <property type="match status" value="1"/>
</dbReference>
<comment type="caution">
    <text evidence="5">The sequence shown here is derived from an EMBL/GenBank/DDBJ whole genome shotgun (WGS) entry which is preliminary data.</text>
</comment>
<evidence type="ECO:0000259" key="4">
    <source>
        <dbReference type="Pfam" id="PF26628"/>
    </source>
</evidence>
<proteinExistence type="predicted"/>
<dbReference type="eggNOG" id="COG2133">
    <property type="taxonomic scope" value="Bacteria"/>
</dbReference>
<evidence type="ECO:0000259" key="3">
    <source>
        <dbReference type="Pfam" id="PF18962"/>
    </source>
</evidence>
<organism evidence="5 6">
    <name type="scientific">Winogradskyella psychrotolerans RS-3</name>
    <dbReference type="NCBI Taxonomy" id="641526"/>
    <lineage>
        <taxon>Bacteria</taxon>
        <taxon>Pseudomonadati</taxon>
        <taxon>Bacteroidota</taxon>
        <taxon>Flavobacteriia</taxon>
        <taxon>Flavobacteriales</taxon>
        <taxon>Flavobacteriaceae</taxon>
        <taxon>Winogradskyella</taxon>
    </lineage>
</organism>
<name>S7X7A0_9FLAO</name>
<dbReference type="AlphaFoldDB" id="S7X7A0"/>
<dbReference type="EMBL" id="ATMR01000139">
    <property type="protein sequence ID" value="EPR71933.1"/>
    <property type="molecule type" value="Genomic_DNA"/>
</dbReference>
<gene>
    <name evidence="5" type="ORF">ADIWIN_3131</name>
</gene>
<evidence type="ECO:0000313" key="5">
    <source>
        <dbReference type="EMBL" id="EPR71933.1"/>
    </source>
</evidence>
<reference evidence="5 6" key="1">
    <citation type="journal article" date="2013" name="Genome Announc.">
        <title>Draft Genome Sequence of Winogradskyella psychrotolerans RS-3T, Isolated from the Marine Transect of Kongsfjorden, Ny-Alesund, Svalbard, Arctic Ocean.</title>
        <authorList>
            <person name="Kumar Pinnaka A."/>
            <person name="Ara S."/>
            <person name="Singh A."/>
            <person name="Shivaji S."/>
        </authorList>
    </citation>
    <scope>NUCLEOTIDE SEQUENCE [LARGE SCALE GENOMIC DNA]</scope>
    <source>
        <strain evidence="5 6">RS-3</strain>
    </source>
</reference>
<protein>
    <submittedName>
        <fullName evidence="5">Uncharacterized protein</fullName>
    </submittedName>
</protein>
<evidence type="ECO:0000256" key="1">
    <source>
        <dbReference type="ARBA" id="ARBA00022729"/>
    </source>
</evidence>
<dbReference type="RefSeq" id="WP_020896222.1">
    <property type="nucleotide sequence ID" value="NZ_ATMR01000139.1"/>
</dbReference>
<feature type="domain" description="Secretion system C-terminal sorting" evidence="3">
    <location>
        <begin position="914"/>
        <end position="974"/>
    </location>
</feature>
<feature type="chain" id="PRO_5004559256" evidence="2">
    <location>
        <begin position="22"/>
        <end position="976"/>
    </location>
</feature>
<dbReference type="Proteomes" id="UP000014962">
    <property type="component" value="Unassembled WGS sequence"/>
</dbReference>
<dbReference type="Pfam" id="PF26628">
    <property type="entry name" value="DUF8202"/>
    <property type="match status" value="1"/>
</dbReference>
<evidence type="ECO:0000313" key="6">
    <source>
        <dbReference type="Proteomes" id="UP000014962"/>
    </source>
</evidence>
<accession>S7X7A0</accession>
<dbReference type="GO" id="GO:0005975">
    <property type="term" value="P:carbohydrate metabolic process"/>
    <property type="evidence" value="ECO:0007669"/>
    <property type="project" value="UniProtKB-ARBA"/>
</dbReference>
<feature type="domain" description="DUF8202" evidence="4">
    <location>
        <begin position="253"/>
        <end position="415"/>
    </location>
</feature>
<dbReference type="Pfam" id="PF18962">
    <property type="entry name" value="Por_Secre_tail"/>
    <property type="match status" value="1"/>
</dbReference>
<dbReference type="InterPro" id="IPR026444">
    <property type="entry name" value="Secre_tail"/>
</dbReference>
<dbReference type="STRING" id="641526.ADIWIN_3131"/>
<sequence length="976" mass="102506">MNTKAKIYTALSLLVSTYSFSQTGPGGVTTDNEIWLKAENSTYTDAGVTPASNNSSIQQWTDASGNGNNALQSNGSYQPKLKTNALNGYSALNFDGNDDRILATGIGHSDQVSLFVVLKATTFSGGTGGIIQAGPSGTAFAGPQEDKSIGMWASDNGRVWGRGVQFNRVARTLDKNTGIILANSTPYIITQNFNGTAINQYVNATISGTIGYNGTLQSFSDFGIGRQSADSFNGDIAEVILYKRSLNLAETTIVENYLSAKYGTALDGSKDFYAQDNTGNGDFDHNVAGIGQASDGSNHSASRGTGIVSINAASDLNDSEYLFWGEDTKDPAYDFALNATNNSQELTSKWRVSKTGDLGTVTVEFDITTISAALEGCQGLQLVVDNNDTFATSTAYNLTVSGNIATATGVSFADDDYFTLSFISDIVWDGTDYFKGSAVSGAPDGTDTCYGLIIKSGTNAVLTADADVKSVLVEAGASLTIDSGVTLTVTDAMTLTSESDSYSSLILNGTISGTINYDRHVNIVGTSAGGGNDLIALPLRPAGGLTFDAFINLGSPTNATKLASNGSVYAFGPYNNTVDVTSYENFAVNATTALETGKGYRAATTTSDQVLTFTGDVVTGNISAPISNPVSGNQWNLVGNPYPSYLSASEFLTVNTAVLDEDAIAIYGYKSNGASTGSVATTGNFTIINFATIGAETETGMFNIAPGQGFIIAAKNATDNVVFNNGTSSTTDMRTLIGSDDYIVGRSPSISYNLKLDLVGSAAYRTSFYFNEGSSLGLDAGYDAKVFGAAPTFALYSQLVEDNEDVNFALQSLNTSNLSDVTIPLGVNANQGEQISFTISQSTLPNTVNVYLEDTVTNTTTLLNSGDYTLTPSTNLSGTGRFYLHVSNSTLSTVDNTLNQLNIYTNEADKTIVVAGQLVGATKATIYDLQGRVILSENLMTSSTSQAIDVSGLSTGVYIVELNNKTQNKTQKVILK</sequence>
<dbReference type="InterPro" id="IPR058515">
    <property type="entry name" value="DUF8202"/>
</dbReference>
<keyword evidence="1 2" id="KW-0732">Signal</keyword>
<evidence type="ECO:0000256" key="2">
    <source>
        <dbReference type="SAM" id="SignalP"/>
    </source>
</evidence>
<keyword evidence="6" id="KW-1185">Reference proteome</keyword>
<dbReference type="GO" id="GO:0004553">
    <property type="term" value="F:hydrolase activity, hydrolyzing O-glycosyl compounds"/>
    <property type="evidence" value="ECO:0007669"/>
    <property type="project" value="UniProtKB-ARBA"/>
</dbReference>
<dbReference type="OrthoDB" id="2582440at2"/>
<dbReference type="eggNOG" id="COG2911">
    <property type="taxonomic scope" value="Bacteria"/>
</dbReference>
<dbReference type="NCBIfam" id="TIGR04183">
    <property type="entry name" value="Por_Secre_tail"/>
    <property type="match status" value="1"/>
</dbReference>
<dbReference type="PATRIC" id="fig|641526.4.peg.3103"/>